<accession>A0A9D1GKC4</accession>
<evidence type="ECO:0000313" key="1">
    <source>
        <dbReference type="EMBL" id="HIT42428.1"/>
    </source>
</evidence>
<dbReference type="InterPro" id="IPR006498">
    <property type="entry name" value="Tail_tube"/>
</dbReference>
<reference evidence="1" key="2">
    <citation type="journal article" date="2021" name="PeerJ">
        <title>Extensive microbial diversity within the chicken gut microbiome revealed by metagenomics and culture.</title>
        <authorList>
            <person name="Gilroy R."/>
            <person name="Ravi A."/>
            <person name="Getino M."/>
            <person name="Pursley I."/>
            <person name="Horton D.L."/>
            <person name="Alikhan N.F."/>
            <person name="Baker D."/>
            <person name="Gharbi K."/>
            <person name="Hall N."/>
            <person name="Watson M."/>
            <person name="Adriaenssens E.M."/>
            <person name="Foster-Nyarko E."/>
            <person name="Jarju S."/>
            <person name="Secka A."/>
            <person name="Antonio M."/>
            <person name="Oren A."/>
            <person name="Chaudhuri R.R."/>
            <person name="La Ragione R."/>
            <person name="Hildebrand F."/>
            <person name="Pallen M.J."/>
        </authorList>
    </citation>
    <scope>NUCLEOTIDE SEQUENCE</scope>
    <source>
        <strain evidence="1">CHK123-3438</strain>
    </source>
</reference>
<comment type="caution">
    <text evidence="1">The sequence shown here is derived from an EMBL/GenBank/DDBJ whole genome shotgun (WGS) entry which is preliminary data.</text>
</comment>
<proteinExistence type="predicted"/>
<dbReference type="Proteomes" id="UP000886860">
    <property type="component" value="Unassembled WGS sequence"/>
</dbReference>
<gene>
    <name evidence="1" type="ORF">IAB60_10130</name>
</gene>
<protein>
    <submittedName>
        <fullName evidence="1">Phage major tail tube protein</fullName>
    </submittedName>
</protein>
<name>A0A9D1GKC4_9FIRM</name>
<organism evidence="1 2">
    <name type="scientific">Candidatus Caccovicinus merdipullorum</name>
    <dbReference type="NCBI Taxonomy" id="2840724"/>
    <lineage>
        <taxon>Bacteria</taxon>
        <taxon>Bacillati</taxon>
        <taxon>Bacillota</taxon>
        <taxon>Clostridia</taxon>
        <taxon>Eubacteriales</taxon>
        <taxon>Candidatus Caccovicinus</taxon>
    </lineage>
</organism>
<sequence length="174" mass="19441">MNKLILPQVINLFNVYRDGDKQIGIAAEVTLPEVAYKTVTIEGAGIPGSYDEVVIGNFDSIKQTIPFNNLDTSMIDFSNPMKVQNITMRASQQITDKSTGQTSYRGLRVVEKGKCVSFNPGKMKQADKMDATVTIECMYLLIEVDGQKLTEIDKWNGIYIVNGVDLMEKARKYC</sequence>
<evidence type="ECO:0000313" key="2">
    <source>
        <dbReference type="Proteomes" id="UP000886860"/>
    </source>
</evidence>
<reference evidence="1" key="1">
    <citation type="submission" date="2020-10" db="EMBL/GenBank/DDBJ databases">
        <authorList>
            <person name="Gilroy R."/>
        </authorList>
    </citation>
    <scope>NUCLEOTIDE SEQUENCE</scope>
    <source>
        <strain evidence="1">CHK123-3438</strain>
    </source>
</reference>
<dbReference type="EMBL" id="DVKS01000173">
    <property type="protein sequence ID" value="HIT42428.1"/>
    <property type="molecule type" value="Genomic_DNA"/>
</dbReference>
<dbReference type="Pfam" id="PF04985">
    <property type="entry name" value="Phage_tube"/>
    <property type="match status" value="1"/>
</dbReference>
<dbReference type="AlphaFoldDB" id="A0A9D1GKC4"/>